<dbReference type="AlphaFoldDB" id="A0A318PW52"/>
<comment type="caution">
    <text evidence="3">The sequence shown here is derived from an EMBL/GenBank/DDBJ whole genome shotgun (WGS) entry which is preliminary data.</text>
</comment>
<dbReference type="CDD" id="cd03789">
    <property type="entry name" value="GT9_LPS_heptosyltransferase"/>
    <property type="match status" value="1"/>
</dbReference>
<name>A0A318PW52_9PROT</name>
<evidence type="ECO:0000256" key="2">
    <source>
        <dbReference type="ARBA" id="ARBA00022679"/>
    </source>
</evidence>
<dbReference type="Gene3D" id="3.40.50.2000">
    <property type="entry name" value="Glycogen Phosphorylase B"/>
    <property type="match status" value="2"/>
</dbReference>
<dbReference type="PANTHER" id="PTHR30160">
    <property type="entry name" value="TETRAACYLDISACCHARIDE 4'-KINASE-RELATED"/>
    <property type="match status" value="1"/>
</dbReference>
<dbReference type="Pfam" id="PF01075">
    <property type="entry name" value="Glyco_transf_9"/>
    <property type="match status" value="1"/>
</dbReference>
<dbReference type="EMBL" id="NKUF01000012">
    <property type="protein sequence ID" value="PYD63398.1"/>
    <property type="molecule type" value="Genomic_DNA"/>
</dbReference>
<keyword evidence="2" id="KW-0808">Transferase</keyword>
<dbReference type="OrthoDB" id="7158927at2"/>
<organism evidence="3 4">
    <name type="scientific">Gluconacetobacter entanii</name>
    <dbReference type="NCBI Taxonomy" id="108528"/>
    <lineage>
        <taxon>Bacteria</taxon>
        <taxon>Pseudomonadati</taxon>
        <taxon>Pseudomonadota</taxon>
        <taxon>Alphaproteobacteria</taxon>
        <taxon>Acetobacterales</taxon>
        <taxon>Acetobacteraceae</taxon>
        <taxon>Gluconacetobacter</taxon>
    </lineage>
</organism>
<dbReference type="InterPro" id="IPR002201">
    <property type="entry name" value="Glyco_trans_9"/>
</dbReference>
<dbReference type="GO" id="GO:0009244">
    <property type="term" value="P:lipopolysaccharide core region biosynthetic process"/>
    <property type="evidence" value="ECO:0007669"/>
    <property type="project" value="TreeGrafter"/>
</dbReference>
<sequence length="571" mass="63495">MPSSDNIYEKVEKIDSIPDALLKKLGSPSGTLPALRRFYLYKVLNRTSAFHYLFPVIPFKYRMYLQQIGWLKNPIERPVLSGVVAVRVLIYSTRTLTSATLTLDDDPTVLAQSAPVFVSSYKGVDVWSANIWLDSSKLPAGAHKLHIHAYSGTTRVAHMRRFVGKMPQEMLLEKVGEDAAQSDAFVPSPAEPYLDRDLPEIITSRPVAVHHPRNSMFSRPIRSILILRIDQLGDVSASMPAMVRIRQLFPDATITVLTQKFVQPILQASGIADEFMTISLGYSHESEERFLTAEAEAQVRAALNGRSFDLAIDLSPGDESQPLMQLCDAHYRVGFKPEHFRFIDFGIEVISRDKINSKAIVNHAAHITMLVQALETAMRQIQPVVPRVANADETPVFQKYGLKPGQYAVIHSGARHPINQWPMENFMALARDVTDKHGMPVVFFSDNPLSEQEKRRCGDATNIIFLELVPAFEFDILISHARLFVGNDTGPKHLAAIRGVPNVVSVSIPRLNWQEWGQNRGGVIVTRQVPCAGCGINNLAQCGKEAICIRSIPANDVIAVVDKLLNQPSPA</sequence>
<dbReference type="PANTHER" id="PTHR30160:SF1">
    <property type="entry name" value="LIPOPOLYSACCHARIDE 1,2-N-ACETYLGLUCOSAMINETRANSFERASE-RELATED"/>
    <property type="match status" value="1"/>
</dbReference>
<dbReference type="InterPro" id="IPR051199">
    <property type="entry name" value="LPS_LOS_Heptosyltrfase"/>
</dbReference>
<dbReference type="GO" id="GO:0008713">
    <property type="term" value="F:ADP-heptose-lipopolysaccharide heptosyltransferase activity"/>
    <property type="evidence" value="ECO:0007669"/>
    <property type="project" value="TreeGrafter"/>
</dbReference>
<accession>A0A318PW52</accession>
<keyword evidence="1" id="KW-0328">Glycosyltransferase</keyword>
<reference evidence="3 4" key="1">
    <citation type="submission" date="2017-07" db="EMBL/GenBank/DDBJ databases">
        <title>A draft genome sequence of Gluconacetobacter entanii LTH 4560.</title>
        <authorList>
            <person name="Skraban J."/>
            <person name="Cleenwerck I."/>
            <person name="Vandamme P."/>
            <person name="Trcek J."/>
        </authorList>
    </citation>
    <scope>NUCLEOTIDE SEQUENCE [LARGE SCALE GENOMIC DNA]</scope>
    <source>
        <strain evidence="3 4">LTH 4560</strain>
    </source>
</reference>
<evidence type="ECO:0008006" key="5">
    <source>
        <dbReference type="Google" id="ProtNLM"/>
    </source>
</evidence>
<dbReference type="Proteomes" id="UP000248301">
    <property type="component" value="Unassembled WGS sequence"/>
</dbReference>
<evidence type="ECO:0000256" key="1">
    <source>
        <dbReference type="ARBA" id="ARBA00022676"/>
    </source>
</evidence>
<gene>
    <name evidence="3" type="ORF">CFR72_07370</name>
</gene>
<evidence type="ECO:0000313" key="3">
    <source>
        <dbReference type="EMBL" id="PYD63398.1"/>
    </source>
</evidence>
<protein>
    <recommendedName>
        <fullName evidence="5">ADP-heptose--LPS heptosyltransferase</fullName>
    </recommendedName>
</protein>
<proteinExistence type="predicted"/>
<dbReference type="SUPFAM" id="SSF53756">
    <property type="entry name" value="UDP-Glycosyltransferase/glycogen phosphorylase"/>
    <property type="match status" value="1"/>
</dbReference>
<evidence type="ECO:0000313" key="4">
    <source>
        <dbReference type="Proteomes" id="UP000248301"/>
    </source>
</evidence>
<dbReference type="GO" id="GO:0005829">
    <property type="term" value="C:cytosol"/>
    <property type="evidence" value="ECO:0007669"/>
    <property type="project" value="TreeGrafter"/>
</dbReference>